<keyword evidence="6" id="KW-1185">Reference proteome</keyword>
<dbReference type="EMBL" id="CBXV010000003">
    <property type="protein sequence ID" value="CDM64818.1"/>
    <property type="molecule type" value="Genomic_DNA"/>
</dbReference>
<name>A0A0B6WUA8_9BACT</name>
<dbReference type="STRING" id="454194.PYK22_00813"/>
<keyword evidence="3" id="KW-0963">Cytoplasm</keyword>
<accession>A0A0B6WUA8</accession>
<dbReference type="AlphaFoldDB" id="A0A0B6WUA8"/>
<dbReference type="GO" id="GO:0005737">
    <property type="term" value="C:cytoplasm"/>
    <property type="evidence" value="ECO:0007669"/>
    <property type="project" value="UniProtKB-SubCell"/>
</dbReference>
<evidence type="ECO:0000259" key="4">
    <source>
        <dbReference type="PROSITE" id="PS51186"/>
    </source>
</evidence>
<dbReference type="Pfam" id="PF00583">
    <property type="entry name" value="Acetyltransf_1"/>
    <property type="match status" value="1"/>
</dbReference>
<dbReference type="GO" id="GO:0008999">
    <property type="term" value="F:protein-N-terminal-alanine acetyltransferase activity"/>
    <property type="evidence" value="ECO:0007669"/>
    <property type="project" value="UniProtKB-EC"/>
</dbReference>
<dbReference type="EC" id="2.3.1.266" evidence="3"/>
<evidence type="ECO:0000256" key="1">
    <source>
        <dbReference type="ARBA" id="ARBA00022679"/>
    </source>
</evidence>
<dbReference type="Gene3D" id="3.40.630.30">
    <property type="match status" value="1"/>
</dbReference>
<reference evidence="5 6" key="1">
    <citation type="submission" date="2013-12" db="EMBL/GenBank/DDBJ databases">
        <authorList>
            <person name="Stott M."/>
        </authorList>
    </citation>
    <scope>NUCLEOTIDE SEQUENCE [LARGE SCALE GENOMIC DNA]</scope>
    <source>
        <strain evidence="5 6">K22</strain>
    </source>
</reference>
<feature type="domain" description="N-acetyltransferase" evidence="4">
    <location>
        <begin position="1"/>
        <end position="141"/>
    </location>
</feature>
<keyword evidence="1 5" id="KW-0808">Transferase</keyword>
<proteinExistence type="inferred from homology"/>
<evidence type="ECO:0000313" key="6">
    <source>
        <dbReference type="Proteomes" id="UP000031518"/>
    </source>
</evidence>
<comment type="function">
    <text evidence="3">Acetylates the N-terminal alanine of ribosomal protein bS18.</text>
</comment>
<dbReference type="Proteomes" id="UP000031518">
    <property type="component" value="Unassembled WGS sequence"/>
</dbReference>
<dbReference type="InterPro" id="IPR016181">
    <property type="entry name" value="Acyl_CoA_acyltransferase"/>
</dbReference>
<sequence>MLIDAVREGDWEAIGQIEREAGVSRWGERALRQEASRSGVVFLVAREGGEVCGFIVGRVVADEVEVLNFAVGGRWRQRGVGHALFSALLGRAAERGARRVVLEVRASNTAARRLYERFGLKVVGRRRDYYSGPVEDALLMCGNIIP</sequence>
<keyword evidence="2 5" id="KW-0012">Acyltransferase</keyword>
<comment type="catalytic activity">
    <reaction evidence="3">
        <text>N-terminal L-alanyl-[ribosomal protein bS18] + acetyl-CoA = N-terminal N(alpha)-acetyl-L-alanyl-[ribosomal protein bS18] + CoA + H(+)</text>
        <dbReference type="Rhea" id="RHEA:43756"/>
        <dbReference type="Rhea" id="RHEA-COMP:10676"/>
        <dbReference type="Rhea" id="RHEA-COMP:10677"/>
        <dbReference type="ChEBI" id="CHEBI:15378"/>
        <dbReference type="ChEBI" id="CHEBI:57287"/>
        <dbReference type="ChEBI" id="CHEBI:57288"/>
        <dbReference type="ChEBI" id="CHEBI:64718"/>
        <dbReference type="ChEBI" id="CHEBI:83683"/>
        <dbReference type="EC" id="2.3.1.266"/>
    </reaction>
</comment>
<dbReference type="RefSeq" id="WP_041974912.1">
    <property type="nucleotide sequence ID" value="NZ_CBXV010000003.1"/>
</dbReference>
<dbReference type="PANTHER" id="PTHR43877">
    <property type="entry name" value="AMINOALKYLPHOSPHONATE N-ACETYLTRANSFERASE-RELATED-RELATED"/>
    <property type="match status" value="1"/>
</dbReference>
<protein>
    <recommendedName>
        <fullName evidence="3">[Ribosomal protein bS18]-alanine N-acetyltransferase</fullName>
        <ecNumber evidence="3">2.3.1.266</ecNumber>
    </recommendedName>
</protein>
<evidence type="ECO:0000256" key="3">
    <source>
        <dbReference type="RuleBase" id="RU363094"/>
    </source>
</evidence>
<dbReference type="InterPro" id="IPR006464">
    <property type="entry name" value="AcTrfase_RimI/Ard1"/>
</dbReference>
<organism evidence="5 6">
    <name type="scientific">Pyrinomonas methylaliphatogenes</name>
    <dbReference type="NCBI Taxonomy" id="454194"/>
    <lineage>
        <taxon>Bacteria</taxon>
        <taxon>Pseudomonadati</taxon>
        <taxon>Acidobacteriota</taxon>
        <taxon>Blastocatellia</taxon>
        <taxon>Blastocatellales</taxon>
        <taxon>Pyrinomonadaceae</taxon>
        <taxon>Pyrinomonas</taxon>
    </lineage>
</organism>
<evidence type="ECO:0000313" key="5">
    <source>
        <dbReference type="EMBL" id="CDM64818.1"/>
    </source>
</evidence>
<dbReference type="NCBIfam" id="TIGR01575">
    <property type="entry name" value="rimI"/>
    <property type="match status" value="1"/>
</dbReference>
<comment type="subcellular location">
    <subcellularLocation>
        <location evidence="3">Cytoplasm</location>
    </subcellularLocation>
</comment>
<dbReference type="InterPro" id="IPR050832">
    <property type="entry name" value="Bact_Acetyltransf"/>
</dbReference>
<dbReference type="CDD" id="cd04301">
    <property type="entry name" value="NAT_SF"/>
    <property type="match status" value="1"/>
</dbReference>
<dbReference type="OrthoDB" id="9794566at2"/>
<reference evidence="5 6" key="2">
    <citation type="submission" date="2015-01" db="EMBL/GenBank/DDBJ databases">
        <title>Complete genome sequence of Pyrinomonas methylaliphatogenes type strain K22T.</title>
        <authorList>
            <person name="Lee K.C.Y."/>
            <person name="Power J.F."/>
            <person name="Dunfield P.F."/>
            <person name="Morgan X.C."/>
            <person name="Huttenhower C."/>
            <person name="Stott M.B."/>
        </authorList>
    </citation>
    <scope>NUCLEOTIDE SEQUENCE [LARGE SCALE GENOMIC DNA]</scope>
    <source>
        <strain evidence="5 6">K22</strain>
    </source>
</reference>
<dbReference type="SUPFAM" id="SSF55729">
    <property type="entry name" value="Acyl-CoA N-acyltransferases (Nat)"/>
    <property type="match status" value="1"/>
</dbReference>
<evidence type="ECO:0000256" key="2">
    <source>
        <dbReference type="ARBA" id="ARBA00023315"/>
    </source>
</evidence>
<gene>
    <name evidence="5" type="ORF">PYK22_00813</name>
</gene>
<comment type="similarity">
    <text evidence="3">Belongs to the acetyltransferase family. RimI subfamily.</text>
</comment>
<dbReference type="InterPro" id="IPR000182">
    <property type="entry name" value="GNAT_dom"/>
</dbReference>
<dbReference type="PROSITE" id="PS51186">
    <property type="entry name" value="GNAT"/>
    <property type="match status" value="1"/>
</dbReference>